<dbReference type="OrthoDB" id="6132182at2759"/>
<dbReference type="GO" id="GO:0046872">
    <property type="term" value="F:metal ion binding"/>
    <property type="evidence" value="ECO:0007669"/>
    <property type="project" value="UniProtKB-KW"/>
</dbReference>
<evidence type="ECO:0000256" key="2">
    <source>
        <dbReference type="ARBA" id="ARBA00023008"/>
    </source>
</evidence>
<dbReference type="EMBL" id="CAIIXF020000012">
    <property type="protein sequence ID" value="CAH1800668.1"/>
    <property type="molecule type" value="Genomic_DNA"/>
</dbReference>
<sequence>HRIYLLMYEIALKQKIPAVSLLYWDSTIEQSIATPHLSNLWSPMFMGNGNGDVVEGPFANWDATDGGKLSRTVQTFPNQLTTQADIMAVLSGTTFAGIFGLLESIHNKVHSYVGGQMGDIDFSPNDPLFWMHHAFIDCIWEEFRQNSQTTNLATEYPTAFGQHHPQASMQPFSNLASPVQNIDGL</sequence>
<dbReference type="PANTHER" id="PTHR11474">
    <property type="entry name" value="TYROSINASE FAMILY MEMBER"/>
    <property type="match status" value="1"/>
</dbReference>
<evidence type="ECO:0000256" key="1">
    <source>
        <dbReference type="ARBA" id="ARBA00022723"/>
    </source>
</evidence>
<dbReference type="PROSITE" id="PS00498">
    <property type="entry name" value="TYROSINASE_2"/>
    <property type="match status" value="1"/>
</dbReference>
<keyword evidence="2" id="KW-0186">Copper</keyword>
<accession>A0A8S4Q448</accession>
<dbReference type="Pfam" id="PF00264">
    <property type="entry name" value="Tyrosinase"/>
    <property type="match status" value="2"/>
</dbReference>
<dbReference type="GO" id="GO:0016491">
    <property type="term" value="F:oxidoreductase activity"/>
    <property type="evidence" value="ECO:0007669"/>
    <property type="project" value="InterPro"/>
</dbReference>
<organism evidence="4 5">
    <name type="scientific">Owenia fusiformis</name>
    <name type="common">Polychaete worm</name>
    <dbReference type="NCBI Taxonomy" id="6347"/>
    <lineage>
        <taxon>Eukaryota</taxon>
        <taxon>Metazoa</taxon>
        <taxon>Spiralia</taxon>
        <taxon>Lophotrochozoa</taxon>
        <taxon>Annelida</taxon>
        <taxon>Polychaeta</taxon>
        <taxon>Sedentaria</taxon>
        <taxon>Canalipalpata</taxon>
        <taxon>Sabellida</taxon>
        <taxon>Oweniida</taxon>
        <taxon>Oweniidae</taxon>
        <taxon>Owenia</taxon>
    </lineage>
</organism>
<proteinExistence type="predicted"/>
<dbReference type="PANTHER" id="PTHR11474:SF126">
    <property type="entry name" value="TYROSINASE-LIKE PROTEIN TYR-1-RELATED"/>
    <property type="match status" value="1"/>
</dbReference>
<feature type="non-terminal residue" evidence="4">
    <location>
        <position position="185"/>
    </location>
</feature>
<dbReference type="AlphaFoldDB" id="A0A8S4Q448"/>
<keyword evidence="5" id="KW-1185">Reference proteome</keyword>
<dbReference type="InterPro" id="IPR008922">
    <property type="entry name" value="Di-copper_centre_dom_sf"/>
</dbReference>
<feature type="non-terminal residue" evidence="4">
    <location>
        <position position="1"/>
    </location>
</feature>
<dbReference type="Proteomes" id="UP000749559">
    <property type="component" value="Unassembled WGS sequence"/>
</dbReference>
<reference evidence="4" key="1">
    <citation type="submission" date="2022-03" db="EMBL/GenBank/DDBJ databases">
        <authorList>
            <person name="Martin C."/>
        </authorList>
    </citation>
    <scope>NUCLEOTIDE SEQUENCE</scope>
</reference>
<dbReference type="SUPFAM" id="SSF48056">
    <property type="entry name" value="Di-copper centre-containing domain"/>
    <property type="match status" value="1"/>
</dbReference>
<dbReference type="InterPro" id="IPR002227">
    <property type="entry name" value="Tyrosinase_Cu-bd"/>
</dbReference>
<evidence type="ECO:0000313" key="5">
    <source>
        <dbReference type="Proteomes" id="UP000749559"/>
    </source>
</evidence>
<dbReference type="PRINTS" id="PR00092">
    <property type="entry name" value="TYROSINASE"/>
</dbReference>
<feature type="domain" description="Tyrosinase copper-binding" evidence="3">
    <location>
        <begin position="126"/>
        <end position="137"/>
    </location>
</feature>
<evidence type="ECO:0000313" key="4">
    <source>
        <dbReference type="EMBL" id="CAH1800668.1"/>
    </source>
</evidence>
<comment type="caution">
    <text evidence="4">The sequence shown here is derived from an EMBL/GenBank/DDBJ whole genome shotgun (WGS) entry which is preliminary data.</text>
</comment>
<protein>
    <recommendedName>
        <fullName evidence="3">Tyrosinase copper-binding domain-containing protein</fullName>
    </recommendedName>
</protein>
<dbReference type="InterPro" id="IPR050316">
    <property type="entry name" value="Tyrosinase/Hemocyanin"/>
</dbReference>
<name>A0A8S4Q448_OWEFU</name>
<gene>
    <name evidence="4" type="ORF">OFUS_LOCUS24528</name>
</gene>
<evidence type="ECO:0000259" key="3">
    <source>
        <dbReference type="PROSITE" id="PS00498"/>
    </source>
</evidence>
<dbReference type="Gene3D" id="1.10.1280.10">
    <property type="entry name" value="Di-copper center containing domain from catechol oxidase"/>
    <property type="match status" value="1"/>
</dbReference>
<keyword evidence="1" id="KW-0479">Metal-binding</keyword>